<name>A0ACC0RUK5_POPTR</name>
<dbReference type="EMBL" id="CM009305">
    <property type="protein sequence ID" value="KAI9380520.1"/>
    <property type="molecule type" value="Genomic_DNA"/>
</dbReference>
<reference evidence="1 2" key="1">
    <citation type="journal article" date="2006" name="Science">
        <title>The genome of black cottonwood, Populus trichocarpa (Torr. &amp; Gray).</title>
        <authorList>
            <person name="Tuskan G.A."/>
            <person name="Difazio S."/>
            <person name="Jansson S."/>
            <person name="Bohlmann J."/>
            <person name="Grigoriev I."/>
            <person name="Hellsten U."/>
            <person name="Putnam N."/>
            <person name="Ralph S."/>
            <person name="Rombauts S."/>
            <person name="Salamov A."/>
            <person name="Schein J."/>
            <person name="Sterck L."/>
            <person name="Aerts A."/>
            <person name="Bhalerao R.R."/>
            <person name="Bhalerao R.P."/>
            <person name="Blaudez D."/>
            <person name="Boerjan W."/>
            <person name="Brun A."/>
            <person name="Brunner A."/>
            <person name="Busov V."/>
            <person name="Campbell M."/>
            <person name="Carlson J."/>
            <person name="Chalot M."/>
            <person name="Chapman J."/>
            <person name="Chen G.L."/>
            <person name="Cooper D."/>
            <person name="Coutinho P.M."/>
            <person name="Couturier J."/>
            <person name="Covert S."/>
            <person name="Cronk Q."/>
            <person name="Cunningham R."/>
            <person name="Davis J."/>
            <person name="Degroeve S."/>
            <person name="Dejardin A."/>
            <person name="Depamphilis C."/>
            <person name="Detter J."/>
            <person name="Dirks B."/>
            <person name="Dubchak I."/>
            <person name="Duplessis S."/>
            <person name="Ehlting J."/>
            <person name="Ellis B."/>
            <person name="Gendler K."/>
            <person name="Goodstein D."/>
            <person name="Gribskov M."/>
            <person name="Grimwood J."/>
            <person name="Groover A."/>
            <person name="Gunter L."/>
            <person name="Hamberger B."/>
            <person name="Heinze B."/>
            <person name="Helariutta Y."/>
            <person name="Henrissat B."/>
            <person name="Holligan D."/>
            <person name="Holt R."/>
            <person name="Huang W."/>
            <person name="Islam-Faridi N."/>
            <person name="Jones S."/>
            <person name="Jones-Rhoades M."/>
            <person name="Jorgensen R."/>
            <person name="Joshi C."/>
            <person name="Kangasjarvi J."/>
            <person name="Karlsson J."/>
            <person name="Kelleher C."/>
            <person name="Kirkpatrick R."/>
            <person name="Kirst M."/>
            <person name="Kohler A."/>
            <person name="Kalluri U."/>
            <person name="Larimer F."/>
            <person name="Leebens-Mack J."/>
            <person name="Leple J.C."/>
            <person name="Locascio P."/>
            <person name="Lou Y."/>
            <person name="Lucas S."/>
            <person name="Martin F."/>
            <person name="Montanini B."/>
            <person name="Napoli C."/>
            <person name="Nelson D.R."/>
            <person name="Nelson C."/>
            <person name="Nieminen K."/>
            <person name="Nilsson O."/>
            <person name="Pereda V."/>
            <person name="Peter G."/>
            <person name="Philippe R."/>
            <person name="Pilate G."/>
            <person name="Poliakov A."/>
            <person name="Razumovskaya J."/>
            <person name="Richardson P."/>
            <person name="Rinaldi C."/>
            <person name="Ritland K."/>
            <person name="Rouze P."/>
            <person name="Ryaboy D."/>
            <person name="Schmutz J."/>
            <person name="Schrader J."/>
            <person name="Segerman B."/>
            <person name="Shin H."/>
            <person name="Siddiqui A."/>
            <person name="Sterky F."/>
            <person name="Terry A."/>
            <person name="Tsai C.J."/>
            <person name="Uberbacher E."/>
            <person name="Unneberg P."/>
            <person name="Vahala J."/>
            <person name="Wall K."/>
            <person name="Wessler S."/>
            <person name="Yang G."/>
            <person name="Yin T."/>
            <person name="Douglas C."/>
            <person name="Marra M."/>
            <person name="Sandberg G."/>
            <person name="Van de Peer Y."/>
            <person name="Rokhsar D."/>
        </authorList>
    </citation>
    <scope>NUCLEOTIDE SEQUENCE [LARGE SCALE GENOMIC DNA]</scope>
    <source>
        <strain evidence="2">cv. Nisqually</strain>
    </source>
</reference>
<sequence length="95" mass="10902">MDSCPLGGAYGIVYSATDRATNQGVAVKIIPFLQAEITKRLAREIYLLYEIEHPNIVRLQRAFFHDDKLCLVFELFSCNMRELLGQDHRNSNIQT</sequence>
<protein>
    <submittedName>
        <fullName evidence="1">Uncharacterized protein</fullName>
    </submittedName>
</protein>
<comment type="caution">
    <text evidence="1">The sequence shown here is derived from an EMBL/GenBank/DDBJ whole genome shotgun (WGS) entry which is preliminary data.</text>
</comment>
<keyword evidence="2" id="KW-1185">Reference proteome</keyword>
<gene>
    <name evidence="1" type="ORF">POPTR_016G106725v4</name>
</gene>
<accession>A0ACC0RUK5</accession>
<evidence type="ECO:0000313" key="2">
    <source>
        <dbReference type="Proteomes" id="UP000006729"/>
    </source>
</evidence>
<dbReference type="Proteomes" id="UP000006729">
    <property type="component" value="Chromosome 16"/>
</dbReference>
<evidence type="ECO:0000313" key="1">
    <source>
        <dbReference type="EMBL" id="KAI9380520.1"/>
    </source>
</evidence>
<organism evidence="1 2">
    <name type="scientific">Populus trichocarpa</name>
    <name type="common">Western balsam poplar</name>
    <name type="synonym">Populus balsamifera subsp. trichocarpa</name>
    <dbReference type="NCBI Taxonomy" id="3694"/>
    <lineage>
        <taxon>Eukaryota</taxon>
        <taxon>Viridiplantae</taxon>
        <taxon>Streptophyta</taxon>
        <taxon>Embryophyta</taxon>
        <taxon>Tracheophyta</taxon>
        <taxon>Spermatophyta</taxon>
        <taxon>Magnoliopsida</taxon>
        <taxon>eudicotyledons</taxon>
        <taxon>Gunneridae</taxon>
        <taxon>Pentapetalae</taxon>
        <taxon>rosids</taxon>
        <taxon>fabids</taxon>
        <taxon>Malpighiales</taxon>
        <taxon>Salicaceae</taxon>
        <taxon>Saliceae</taxon>
        <taxon>Populus</taxon>
    </lineage>
</organism>
<proteinExistence type="predicted"/>